<dbReference type="GO" id="GO:0008168">
    <property type="term" value="F:methyltransferase activity"/>
    <property type="evidence" value="ECO:0007669"/>
    <property type="project" value="UniProtKB-KW"/>
</dbReference>
<keyword evidence="1" id="KW-0808">Transferase</keyword>
<dbReference type="Proteomes" id="UP000739565">
    <property type="component" value="Unassembled WGS sequence"/>
</dbReference>
<protein>
    <submittedName>
        <fullName evidence="1">Class I SAM-dependent methyltransferase</fullName>
    </submittedName>
</protein>
<accession>A0A953NA82</accession>
<dbReference type="GO" id="GO:0032259">
    <property type="term" value="P:methylation"/>
    <property type="evidence" value="ECO:0007669"/>
    <property type="project" value="UniProtKB-KW"/>
</dbReference>
<gene>
    <name evidence="1" type="ORF">KZZ10_07865</name>
</gene>
<proteinExistence type="predicted"/>
<evidence type="ECO:0000313" key="2">
    <source>
        <dbReference type="Proteomes" id="UP000739565"/>
    </source>
</evidence>
<dbReference type="InterPro" id="IPR029063">
    <property type="entry name" value="SAM-dependent_MTases_sf"/>
</dbReference>
<sequence length="284" mass="31413">MSEFSSQWLALREPADHRSRNQALREQLNELLTRSRTADSLPLRIIDLGSGTGSNLRGLSPHLDCDQHWTLIDYDPKLIEAARLALSAWADTTESANHSCLHLRKGDKQIQVDFLCTDLSKNIELILEQPADLLTAAAFFDLVAEPWLERFCSALCTPLYTILTYDGSEQWMPTHPADEQALRAFHAHQATDKGFGLAAGPKAVDIMQRRLLEYGFQVSIAPSPWELDQRHDAALIHALATGSAQAVGETGLLDAATLASWKTARQEAQACMIGHWDLLATFGS</sequence>
<keyword evidence="2" id="KW-1185">Reference proteome</keyword>
<dbReference type="SUPFAM" id="SSF53335">
    <property type="entry name" value="S-adenosyl-L-methionine-dependent methyltransferases"/>
    <property type="match status" value="1"/>
</dbReference>
<comment type="caution">
    <text evidence="1">The sequence shown here is derived from an EMBL/GenBank/DDBJ whole genome shotgun (WGS) entry which is preliminary data.</text>
</comment>
<dbReference type="CDD" id="cd02440">
    <property type="entry name" value="AdoMet_MTases"/>
    <property type="match status" value="1"/>
</dbReference>
<organism evidence="1 2">
    <name type="scientific">Zwartia hollandica</name>
    <dbReference type="NCBI Taxonomy" id="324606"/>
    <lineage>
        <taxon>Bacteria</taxon>
        <taxon>Pseudomonadati</taxon>
        <taxon>Pseudomonadota</taxon>
        <taxon>Betaproteobacteria</taxon>
        <taxon>Burkholderiales</taxon>
        <taxon>Alcaligenaceae</taxon>
        <taxon>Zwartia</taxon>
    </lineage>
</organism>
<reference evidence="1" key="1">
    <citation type="submission" date="2021-07" db="EMBL/GenBank/DDBJ databases">
        <title>New genus and species of the family Alcaligenaceae.</title>
        <authorList>
            <person name="Hahn M.W."/>
        </authorList>
    </citation>
    <scope>NUCLEOTIDE SEQUENCE</scope>
    <source>
        <strain evidence="1">LF4-65</strain>
    </source>
</reference>
<dbReference type="RefSeq" id="WP_259660935.1">
    <property type="nucleotide sequence ID" value="NZ_JAHXRI010000006.1"/>
</dbReference>
<dbReference type="AlphaFoldDB" id="A0A953NA82"/>
<evidence type="ECO:0000313" key="1">
    <source>
        <dbReference type="EMBL" id="MBZ1350562.1"/>
    </source>
</evidence>
<name>A0A953NA82_9BURK</name>
<dbReference type="Gene3D" id="3.40.50.150">
    <property type="entry name" value="Vaccinia Virus protein VP39"/>
    <property type="match status" value="1"/>
</dbReference>
<dbReference type="EMBL" id="JAHXRI010000006">
    <property type="protein sequence ID" value="MBZ1350562.1"/>
    <property type="molecule type" value="Genomic_DNA"/>
</dbReference>
<keyword evidence="1" id="KW-0489">Methyltransferase</keyword>